<dbReference type="AlphaFoldDB" id="A0A1F5BVL6"/>
<comment type="caution">
    <text evidence="1">The sequence shown here is derived from an EMBL/GenBank/DDBJ whole genome shotgun (WGS) entry which is preliminary data.</text>
</comment>
<dbReference type="EMBL" id="MEYS01000001">
    <property type="protein sequence ID" value="OGD34654.1"/>
    <property type="molecule type" value="Genomic_DNA"/>
</dbReference>
<dbReference type="InterPro" id="IPR029063">
    <property type="entry name" value="SAM-dependent_MTases_sf"/>
</dbReference>
<dbReference type="CDD" id="cd02440">
    <property type="entry name" value="AdoMet_MTases"/>
    <property type="match status" value="1"/>
</dbReference>
<evidence type="ECO:0000313" key="1">
    <source>
        <dbReference type="EMBL" id="OGD34654.1"/>
    </source>
</evidence>
<accession>A0A1F5BVL6</accession>
<reference evidence="1 2" key="1">
    <citation type="journal article" date="2016" name="Nat. Commun.">
        <title>Thousands of microbial genomes shed light on interconnected biogeochemical processes in an aquifer system.</title>
        <authorList>
            <person name="Anantharaman K."/>
            <person name="Brown C.T."/>
            <person name="Hug L.A."/>
            <person name="Sharon I."/>
            <person name="Castelle C.J."/>
            <person name="Probst A.J."/>
            <person name="Thomas B.C."/>
            <person name="Singh A."/>
            <person name="Wilkins M.J."/>
            <person name="Karaoz U."/>
            <person name="Brodie E.L."/>
            <person name="Williams K.H."/>
            <person name="Hubbard S.S."/>
            <person name="Banfield J.F."/>
        </authorList>
    </citation>
    <scope>NUCLEOTIDE SEQUENCE [LARGE SCALE GENOMIC DNA]</scope>
</reference>
<dbReference type="Pfam" id="PF13489">
    <property type="entry name" value="Methyltransf_23"/>
    <property type="match status" value="1"/>
</dbReference>
<dbReference type="STRING" id="1797298.A2988_04095"/>
<dbReference type="PANTHER" id="PTHR43861">
    <property type="entry name" value="TRANS-ACONITATE 2-METHYLTRANSFERASE-RELATED"/>
    <property type="match status" value="1"/>
</dbReference>
<dbReference type="SUPFAM" id="SSF53335">
    <property type="entry name" value="S-adenosyl-L-methionine-dependent methyltransferases"/>
    <property type="match status" value="1"/>
</dbReference>
<name>A0A1F5BVL6_9BACT</name>
<protein>
    <recommendedName>
        <fullName evidence="3">Methyltransferase type 11 domain-containing protein</fullName>
    </recommendedName>
</protein>
<sequence>MIPCKICGNRTRKYISNLFDDRYGYPKYFDIFFCARCKLYQTHPPLGQEEIADLYTRYYPREDIDPKKMAENFRFEQGRFPALGRWLGGNHRIQYELPPAHKKILEIGCGDGRSLLQLRALGYDAYGIETDENVGKVRNELKLAIHIGTIENSGFEPKTFDYIIANQLIEHIVNLDSFLEGCKELLKDEGTIIFSTPNAQSIYRKLCGKKWINWHIPFHQQVFTRKSLALLLLKHGLSITKIKIVTPTSWTLHQLHALRNAQVMSIKNPYWNKREVFGPARTKKNGGMAGKLMRLPKRMLFTAVIAAVTLANRLIDAARQGDCLMLSIKKSS</sequence>
<proteinExistence type="predicted"/>
<evidence type="ECO:0008006" key="3">
    <source>
        <dbReference type="Google" id="ProtNLM"/>
    </source>
</evidence>
<dbReference type="Proteomes" id="UP000176650">
    <property type="component" value="Unassembled WGS sequence"/>
</dbReference>
<evidence type="ECO:0000313" key="2">
    <source>
        <dbReference type="Proteomes" id="UP000176650"/>
    </source>
</evidence>
<dbReference type="PANTHER" id="PTHR43861:SF6">
    <property type="entry name" value="METHYLTRANSFERASE TYPE 11"/>
    <property type="match status" value="1"/>
</dbReference>
<gene>
    <name evidence="1" type="ORF">A2988_04095</name>
</gene>
<dbReference type="Gene3D" id="3.40.50.150">
    <property type="entry name" value="Vaccinia Virus protein VP39"/>
    <property type="match status" value="1"/>
</dbReference>
<organism evidence="1 2">
    <name type="scientific">Candidatus Azambacteria bacterium RIFCSPLOWO2_01_FULL_46_25</name>
    <dbReference type="NCBI Taxonomy" id="1797298"/>
    <lineage>
        <taxon>Bacteria</taxon>
        <taxon>Candidatus Azamiibacteriota</taxon>
    </lineage>
</organism>